<dbReference type="InterPro" id="IPR015424">
    <property type="entry name" value="PyrdxlP-dep_Trfase"/>
</dbReference>
<keyword evidence="4" id="KW-1185">Reference proteome</keyword>
<dbReference type="InterPro" id="IPR015421">
    <property type="entry name" value="PyrdxlP-dep_Trfase_major"/>
</dbReference>
<evidence type="ECO:0000313" key="4">
    <source>
        <dbReference type="Proteomes" id="UP000240653"/>
    </source>
</evidence>
<evidence type="ECO:0000259" key="2">
    <source>
        <dbReference type="Pfam" id="PF00266"/>
    </source>
</evidence>
<proteinExistence type="predicted"/>
<dbReference type="AlphaFoldDB" id="A0A2P7SKQ4"/>
<evidence type="ECO:0000256" key="1">
    <source>
        <dbReference type="ARBA" id="ARBA00022898"/>
    </source>
</evidence>
<keyword evidence="3" id="KW-0032">Aminotransferase</keyword>
<protein>
    <submittedName>
        <fullName evidence="3">Aminotransferase</fullName>
    </submittedName>
</protein>
<accession>A0A2P7SKQ4</accession>
<dbReference type="Gene3D" id="3.90.1150.10">
    <property type="entry name" value="Aspartate Aminotransferase, domain 1"/>
    <property type="match status" value="1"/>
</dbReference>
<dbReference type="OrthoDB" id="9804366at2"/>
<keyword evidence="3" id="KW-0808">Transferase</keyword>
<feature type="domain" description="Aminotransferase class V" evidence="2">
    <location>
        <begin position="13"/>
        <end position="424"/>
    </location>
</feature>
<dbReference type="EMBL" id="PXYL01000002">
    <property type="protein sequence ID" value="PSJ63064.1"/>
    <property type="molecule type" value="Genomic_DNA"/>
</dbReference>
<gene>
    <name evidence="3" type="ORF">C7I85_05770</name>
</gene>
<evidence type="ECO:0000313" key="3">
    <source>
        <dbReference type="EMBL" id="PSJ63064.1"/>
    </source>
</evidence>
<dbReference type="PANTHER" id="PTHR43686">
    <property type="entry name" value="SULFURTRANSFERASE-RELATED"/>
    <property type="match status" value="1"/>
</dbReference>
<reference evidence="3 4" key="1">
    <citation type="submission" date="2018-03" db="EMBL/GenBank/DDBJ databases">
        <title>The draft genome of Mesorhizobium soli JCM 19897.</title>
        <authorList>
            <person name="Li L."/>
            <person name="Liu L."/>
            <person name="Liang L."/>
            <person name="Wang T."/>
            <person name="Zhang X."/>
        </authorList>
    </citation>
    <scope>NUCLEOTIDE SEQUENCE [LARGE SCALE GENOMIC DNA]</scope>
    <source>
        <strain evidence="3 4">JCM 19897</strain>
    </source>
</reference>
<dbReference type="Pfam" id="PF00266">
    <property type="entry name" value="Aminotran_5"/>
    <property type="match status" value="1"/>
</dbReference>
<dbReference type="PANTHER" id="PTHR43686:SF1">
    <property type="entry name" value="AMINOTRAN_5 DOMAIN-CONTAINING PROTEIN"/>
    <property type="match status" value="1"/>
</dbReference>
<keyword evidence="1" id="KW-0663">Pyridoxal phosphate</keyword>
<dbReference type="SUPFAM" id="SSF53383">
    <property type="entry name" value="PLP-dependent transferases"/>
    <property type="match status" value="1"/>
</dbReference>
<dbReference type="InterPro" id="IPR000192">
    <property type="entry name" value="Aminotrans_V_dom"/>
</dbReference>
<dbReference type="GO" id="GO:0008483">
    <property type="term" value="F:transaminase activity"/>
    <property type="evidence" value="ECO:0007669"/>
    <property type="project" value="UniProtKB-KW"/>
</dbReference>
<dbReference type="Gene3D" id="3.40.640.10">
    <property type="entry name" value="Type I PLP-dependent aspartate aminotransferase-like (Major domain)"/>
    <property type="match status" value="1"/>
</dbReference>
<sequence>MPIEGPFGSRPLVYADYVASGRALDFVEEAVREKVLPFYGNTHTETSFTGRETTRLREMARAAAKRAAGAGERHAAIFTGSGATGAIDKLIRAMGLYAPAHLREKADAERPVVFVGPYEHHSNDLQWREALVDVERVPLDEEGQICLDTLERLLVKHEGRAKKIGAFSAASNVTGIKTDVRRLAALLHRHGALFFCDYAAGAPYMPIDMAESAPGRGDHIDAIFLSPHKFIGGPGASGLLVADRALLCGKVPSVAGGGTVAYVTADHHVFVADAERREEAGTPNIVADIRTGIALELKSSVGAEEIERREGAVVAKVMQALLTEPGIEVLGSPTAARVGIFAFNIHAGGKTLHHGFVTALLNDLFGIQARSGCSCAGPYAHDLLAIPADQAARHEALVAGGQSLLRPGWVRLGFNYFFSEETVDYIVSAVRFIARRGADFLPLYKVDARAGVWRMADAPAPRPTSLTELADIWNDPESSPEPRAATPDFATCLQLAEELADAAAARKTDSHGALSREAEELRWFWMPGESVQAPAR</sequence>
<organism evidence="3 4">
    <name type="scientific">Pseudaminobacter soli</name>
    <name type="common">ex Li et al. 2025</name>
    <dbReference type="NCBI Taxonomy" id="1295366"/>
    <lineage>
        <taxon>Bacteria</taxon>
        <taxon>Pseudomonadati</taxon>
        <taxon>Pseudomonadota</taxon>
        <taxon>Alphaproteobacteria</taxon>
        <taxon>Hyphomicrobiales</taxon>
        <taxon>Phyllobacteriaceae</taxon>
        <taxon>Pseudaminobacter</taxon>
    </lineage>
</organism>
<name>A0A2P7SKQ4_9HYPH</name>
<dbReference type="Proteomes" id="UP000240653">
    <property type="component" value="Unassembled WGS sequence"/>
</dbReference>
<comment type="caution">
    <text evidence="3">The sequence shown here is derived from an EMBL/GenBank/DDBJ whole genome shotgun (WGS) entry which is preliminary data.</text>
</comment>
<dbReference type="InterPro" id="IPR015422">
    <property type="entry name" value="PyrdxlP-dep_Trfase_small"/>
</dbReference>